<evidence type="ECO:0000313" key="2">
    <source>
        <dbReference type="EMBL" id="MXU97706.1"/>
    </source>
</evidence>
<feature type="signal peptide" evidence="1">
    <location>
        <begin position="1"/>
        <end position="19"/>
    </location>
</feature>
<organism evidence="2">
    <name type="scientific">Ixodes ricinus</name>
    <name type="common">Common tick</name>
    <name type="synonym">Acarus ricinus</name>
    <dbReference type="NCBI Taxonomy" id="34613"/>
    <lineage>
        <taxon>Eukaryota</taxon>
        <taxon>Metazoa</taxon>
        <taxon>Ecdysozoa</taxon>
        <taxon>Arthropoda</taxon>
        <taxon>Chelicerata</taxon>
        <taxon>Arachnida</taxon>
        <taxon>Acari</taxon>
        <taxon>Parasitiformes</taxon>
        <taxon>Ixodida</taxon>
        <taxon>Ixodoidea</taxon>
        <taxon>Ixodidae</taxon>
        <taxon>Ixodinae</taxon>
        <taxon>Ixodes</taxon>
    </lineage>
</organism>
<evidence type="ECO:0000256" key="1">
    <source>
        <dbReference type="SAM" id="SignalP"/>
    </source>
</evidence>
<name>A0A6B0V798_IXORI</name>
<dbReference type="EMBL" id="GIFC01015623">
    <property type="protein sequence ID" value="MXU97706.1"/>
    <property type="molecule type" value="Transcribed_RNA"/>
</dbReference>
<proteinExistence type="predicted"/>
<dbReference type="AlphaFoldDB" id="A0A6B0V798"/>
<accession>A0A6B0V798</accession>
<reference evidence="2" key="1">
    <citation type="submission" date="2019-12" db="EMBL/GenBank/DDBJ databases">
        <title>An insight into the sialome of adult female Ixodes ricinus ticks feeding for 6 days.</title>
        <authorList>
            <person name="Perner J."/>
            <person name="Ribeiro J.M.C."/>
        </authorList>
    </citation>
    <scope>NUCLEOTIDE SEQUENCE</scope>
    <source>
        <strain evidence="2">Semi-engorged</strain>
        <tissue evidence="2">Salivary glands</tissue>
    </source>
</reference>
<evidence type="ECO:0008006" key="3">
    <source>
        <dbReference type="Google" id="ProtNLM"/>
    </source>
</evidence>
<sequence length="284" mass="30717">MVLVIFRCILALSALPGHLQLWLVDSLTEINGFFMLLCLCQPADGGRIGLVLRSDSGVCSYAEPDVVQVYFGKKFLVGDACTSTPYRDDFDVLSRGHLPKHNVVNLTCCNTGRRSIVSSIHRVNPRAGQCWGLFSWHCPSFGGHSVYGDGPAGAIAVDEVFGAQPGVGAWHETLSVQEGQPLLAQSSVHREPVKSVDDAAACLARDAVLLAYLFLEPFALLLAVATTDHRAHVAARLLVFVRHGPVGFSCTGCKYVGSHSLQQNMLDTPPLRRSVPHECRVTPS</sequence>
<feature type="chain" id="PRO_5025420467" description="Secreted protein" evidence="1">
    <location>
        <begin position="20"/>
        <end position="284"/>
    </location>
</feature>
<keyword evidence="1" id="KW-0732">Signal</keyword>
<protein>
    <recommendedName>
        <fullName evidence="3">Secreted protein</fullName>
    </recommendedName>
</protein>